<organism evidence="6 7">
    <name type="scientific">Bordetella trematum</name>
    <dbReference type="NCBI Taxonomy" id="123899"/>
    <lineage>
        <taxon>Bacteria</taxon>
        <taxon>Pseudomonadati</taxon>
        <taxon>Pseudomonadota</taxon>
        <taxon>Betaproteobacteria</taxon>
        <taxon>Burkholderiales</taxon>
        <taxon>Alcaligenaceae</taxon>
        <taxon>Bordetella</taxon>
    </lineage>
</organism>
<accession>A0A157SAW4</accession>
<evidence type="ECO:0000256" key="2">
    <source>
        <dbReference type="ARBA" id="ARBA00006671"/>
    </source>
</evidence>
<dbReference type="GO" id="GO:0009289">
    <property type="term" value="C:pilus"/>
    <property type="evidence" value="ECO:0007669"/>
    <property type="project" value="UniProtKB-SubCell"/>
</dbReference>
<evidence type="ECO:0000313" key="6">
    <source>
        <dbReference type="EMBL" id="SAI67519.1"/>
    </source>
</evidence>
<comment type="similarity">
    <text evidence="2">Belongs to the fimbrial protein family.</text>
</comment>
<dbReference type="PANTHER" id="PTHR33420">
    <property type="entry name" value="FIMBRIAL SUBUNIT ELFA-RELATED"/>
    <property type="match status" value="1"/>
</dbReference>
<sequence length="218" mass="22479">MTTPPASLPFRPARLIPLVVLPALLASSPAAHAVDGTITINGEITDQTCKINGSLPPANFIVNLPKISTSALKTKGDTAGATLFTIALSDCPATLTGKVKAYFEPGITTDYDSGTLYAYRPVDGTDTSTTSAPVASIPSRTGATKTDNVQIQLANTDGKAIQIGAGINTAAGVELKASGSDGKKSATLNYLARYYKSGNGDITAGKLVTYVMHSIVYP</sequence>
<protein>
    <submittedName>
        <fullName evidence="6">Fimbrial subunit</fullName>
    </submittedName>
</protein>
<feature type="chain" id="PRO_5009816750" evidence="5">
    <location>
        <begin position="34"/>
        <end position="218"/>
    </location>
</feature>
<dbReference type="InterPro" id="IPR008966">
    <property type="entry name" value="Adhesion_dom_sf"/>
</dbReference>
<reference evidence="6 7" key="1">
    <citation type="submission" date="2016-04" db="EMBL/GenBank/DDBJ databases">
        <authorList>
            <consortium name="Pathogen Informatics"/>
        </authorList>
    </citation>
    <scope>NUCLEOTIDE SEQUENCE [LARGE SCALE GENOMIC DNA]</scope>
    <source>
        <strain evidence="6 7">H044680328</strain>
    </source>
</reference>
<dbReference type="InterPro" id="IPR039458">
    <property type="entry name" value="FimA-like"/>
</dbReference>
<dbReference type="InterPro" id="IPR036937">
    <property type="entry name" value="Adhesion_dom_fimbrial_sf"/>
</dbReference>
<dbReference type="PATRIC" id="fig|123899.6.peg.748"/>
<dbReference type="Proteomes" id="UP000076825">
    <property type="component" value="Chromosome 1"/>
</dbReference>
<feature type="signal peptide" evidence="5">
    <location>
        <begin position="1"/>
        <end position="33"/>
    </location>
</feature>
<dbReference type="InterPro" id="IPR050263">
    <property type="entry name" value="Bact_Fimbrial_Adh_Pro"/>
</dbReference>
<proteinExistence type="inferred from homology"/>
<evidence type="ECO:0000256" key="4">
    <source>
        <dbReference type="ARBA" id="ARBA00023263"/>
    </source>
</evidence>
<evidence type="ECO:0000256" key="5">
    <source>
        <dbReference type="SAM" id="SignalP"/>
    </source>
</evidence>
<comment type="subcellular location">
    <subcellularLocation>
        <location evidence="1">Fimbrium</location>
    </subcellularLocation>
</comment>
<dbReference type="EMBL" id="LT546645">
    <property type="protein sequence ID" value="SAI67519.1"/>
    <property type="molecule type" value="Genomic_DNA"/>
</dbReference>
<keyword evidence="7" id="KW-1185">Reference proteome</keyword>
<dbReference type="OrthoDB" id="8640774at2"/>
<dbReference type="STRING" id="123899.SAMEA3906487_00775"/>
<dbReference type="AlphaFoldDB" id="A0A157SAW4"/>
<dbReference type="Gene3D" id="2.60.40.1090">
    <property type="entry name" value="Fimbrial-type adhesion domain"/>
    <property type="match status" value="1"/>
</dbReference>
<gene>
    <name evidence="6" type="ORF">SAMEA3906487_00775</name>
</gene>
<evidence type="ECO:0000256" key="3">
    <source>
        <dbReference type="ARBA" id="ARBA00022729"/>
    </source>
</evidence>
<dbReference type="RefSeq" id="WP_127070900.1">
    <property type="nucleotide sequence ID" value="NZ_CP016340.1"/>
</dbReference>
<keyword evidence="3 5" id="KW-0732">Signal</keyword>
<name>A0A157SAW4_9BORD</name>
<dbReference type="SUPFAM" id="SSF49401">
    <property type="entry name" value="Bacterial adhesins"/>
    <property type="match status" value="1"/>
</dbReference>
<dbReference type="GO" id="GO:0043709">
    <property type="term" value="P:cell adhesion involved in single-species biofilm formation"/>
    <property type="evidence" value="ECO:0007669"/>
    <property type="project" value="TreeGrafter"/>
</dbReference>
<keyword evidence="4" id="KW-0281">Fimbrium</keyword>
<dbReference type="KEGG" id="btrm:SAMEA390648700775"/>
<evidence type="ECO:0000313" key="7">
    <source>
        <dbReference type="Proteomes" id="UP000076825"/>
    </source>
</evidence>
<dbReference type="GeneID" id="56587819"/>
<dbReference type="eggNOG" id="COG3539">
    <property type="taxonomic scope" value="Bacteria"/>
</dbReference>
<dbReference type="PANTHER" id="PTHR33420:SF3">
    <property type="entry name" value="FIMBRIAL SUBUNIT ELFA"/>
    <property type="match status" value="1"/>
</dbReference>
<dbReference type="Pfam" id="PF16970">
    <property type="entry name" value="FimA"/>
    <property type="match status" value="1"/>
</dbReference>
<evidence type="ECO:0000256" key="1">
    <source>
        <dbReference type="ARBA" id="ARBA00004561"/>
    </source>
</evidence>